<accession>A0AAN7W5Z3</accession>
<dbReference type="PANTHER" id="PTHR46603">
    <property type="entry name" value="ABSCISSION/NOCUT CHECKPOINT REGULATOR"/>
    <property type="match status" value="1"/>
</dbReference>
<dbReference type="EMBL" id="JAVRQU010000010">
    <property type="protein sequence ID" value="KAK5698216.1"/>
    <property type="molecule type" value="Genomic_DNA"/>
</dbReference>
<dbReference type="Pfam" id="PF22586">
    <property type="entry name" value="ANCHR-like_BBOX"/>
    <property type="match status" value="1"/>
</dbReference>
<feature type="compositionally biased region" description="Polar residues" evidence="1">
    <location>
        <begin position="219"/>
        <end position="229"/>
    </location>
</feature>
<sequence>MAVPDDDLLARLNALKPSSVRLATEPNASVDIEVSRPQTVEDLLAERLKALRSGNGATNFDEPSSTLSADKAEALTAKVADEVATESDPIRHWQHSEDDEQTLDELLAQLGPEEQYTLDPDDPKHIASLLEEAKAALPLEDEAPLEAAGQKFESRHVNPSSAEGKDVTEAEVGKSEDQHDDEEADEYVQKVLAELDVEEKYGSLEKGAEADESKLELPSTPSALRQAPQTREPEPPNYEDSELEARFSKLGLDLPSTPTGPPSAKPRVTASIAKAKSGLPTYTDEDVETWCCICNEDGEVRCLGCDSDIYCQQCWREGHGTGPGQERGHKAVQFVRKGGGGMAAA</sequence>
<reference evidence="2" key="1">
    <citation type="submission" date="2023-08" db="EMBL/GenBank/DDBJ databases">
        <title>Black Yeasts Isolated from many extreme environments.</title>
        <authorList>
            <person name="Coleine C."/>
            <person name="Stajich J.E."/>
            <person name="Selbmann L."/>
        </authorList>
    </citation>
    <scope>NUCLEOTIDE SEQUENCE</scope>
    <source>
        <strain evidence="2">CCFEE 5810</strain>
    </source>
</reference>
<feature type="region of interest" description="Disordered" evidence="1">
    <location>
        <begin position="137"/>
        <end position="191"/>
    </location>
</feature>
<feature type="region of interest" description="Disordered" evidence="1">
    <location>
        <begin position="81"/>
        <end position="101"/>
    </location>
</feature>
<evidence type="ECO:0008006" key="4">
    <source>
        <dbReference type="Google" id="ProtNLM"/>
    </source>
</evidence>
<evidence type="ECO:0000256" key="1">
    <source>
        <dbReference type="SAM" id="MobiDB-lite"/>
    </source>
</evidence>
<proteinExistence type="predicted"/>
<dbReference type="AlphaFoldDB" id="A0AAN7W5Z3"/>
<dbReference type="PANTHER" id="PTHR46603:SF1">
    <property type="entry name" value="ABSCISSION_NOCUT CHECKPOINT REGULATOR"/>
    <property type="match status" value="1"/>
</dbReference>
<dbReference type="SUPFAM" id="SSF57845">
    <property type="entry name" value="B-box zinc-binding domain"/>
    <property type="match status" value="1"/>
</dbReference>
<evidence type="ECO:0000313" key="2">
    <source>
        <dbReference type="EMBL" id="KAK5698216.1"/>
    </source>
</evidence>
<comment type="caution">
    <text evidence="2">The sequence shown here is derived from an EMBL/GenBank/DDBJ whole genome shotgun (WGS) entry which is preliminary data.</text>
</comment>
<feature type="compositionally biased region" description="Basic and acidic residues" evidence="1">
    <location>
        <begin position="163"/>
        <end position="177"/>
    </location>
</feature>
<protein>
    <recommendedName>
        <fullName evidence="4">Abscission/NoCut checkpoint regulator</fullName>
    </recommendedName>
</protein>
<dbReference type="InterPro" id="IPR044553">
    <property type="entry name" value="Bbox1_ANCHR"/>
</dbReference>
<organism evidence="2 3">
    <name type="scientific">Elasticomyces elasticus</name>
    <dbReference type="NCBI Taxonomy" id="574655"/>
    <lineage>
        <taxon>Eukaryota</taxon>
        <taxon>Fungi</taxon>
        <taxon>Dikarya</taxon>
        <taxon>Ascomycota</taxon>
        <taxon>Pezizomycotina</taxon>
        <taxon>Dothideomycetes</taxon>
        <taxon>Dothideomycetidae</taxon>
        <taxon>Mycosphaerellales</taxon>
        <taxon>Teratosphaeriaceae</taxon>
        <taxon>Elasticomyces</taxon>
    </lineage>
</organism>
<evidence type="ECO:0000313" key="3">
    <source>
        <dbReference type="Proteomes" id="UP001310594"/>
    </source>
</evidence>
<dbReference type="CDD" id="cd19817">
    <property type="entry name" value="Bbox1_ANCHR-like"/>
    <property type="match status" value="1"/>
</dbReference>
<gene>
    <name evidence="2" type="ORF">LTR97_007177</name>
</gene>
<feature type="region of interest" description="Disordered" evidence="1">
    <location>
        <begin position="204"/>
        <end position="241"/>
    </location>
</feature>
<dbReference type="Proteomes" id="UP001310594">
    <property type="component" value="Unassembled WGS sequence"/>
</dbReference>
<feature type="compositionally biased region" description="Basic and acidic residues" evidence="1">
    <location>
        <begin position="204"/>
        <end position="215"/>
    </location>
</feature>
<name>A0AAN7W5Z3_9PEZI</name>